<dbReference type="Gene3D" id="3.90.1750.20">
    <property type="entry name" value="Putative Large Serine Recombinase, Chain B, Domain 2"/>
    <property type="match status" value="1"/>
</dbReference>
<proteinExistence type="predicted"/>
<dbReference type="InterPro" id="IPR011109">
    <property type="entry name" value="DNA_bind_recombinase_dom"/>
</dbReference>
<dbReference type="InterPro" id="IPR038109">
    <property type="entry name" value="DNA_bind_recomb_sf"/>
</dbReference>
<comment type="caution">
    <text evidence="2">The sequence shown here is derived from an EMBL/GenBank/DDBJ whole genome shotgun (WGS) entry which is preliminary data.</text>
</comment>
<dbReference type="Proteomes" id="UP000287361">
    <property type="component" value="Unassembled WGS sequence"/>
</dbReference>
<dbReference type="GO" id="GO:0003677">
    <property type="term" value="F:DNA binding"/>
    <property type="evidence" value="ECO:0007669"/>
    <property type="project" value="InterPro"/>
</dbReference>
<gene>
    <name evidence="2" type="ORF">KGMB03357_15720</name>
</gene>
<evidence type="ECO:0000313" key="3">
    <source>
        <dbReference type="Proteomes" id="UP000287361"/>
    </source>
</evidence>
<sequence>MPNPAYGYCTNTNGLLELNQKQAAVVRFIFDEYLEGNGIWRIAKSLNEQRIPTKTGKAAWLGGAIYIILKNNINTGDLLLQKTYSEDIVPFVRRKNNGEYRQVLIENDHEPIVTHEEYEAVQRMLKQKAKVKKPAKKNSRKNLQSLKEKLSVASAVPHTIVGREKKEQVRSILLGAVPDAYRQKNFVRMT</sequence>
<dbReference type="Pfam" id="PF07508">
    <property type="entry name" value="Recombinase"/>
    <property type="match status" value="1"/>
</dbReference>
<organism evidence="2 3">
    <name type="scientific">Anaerotignum faecicola</name>
    <dbReference type="NCBI Taxonomy" id="2358141"/>
    <lineage>
        <taxon>Bacteria</taxon>
        <taxon>Bacillati</taxon>
        <taxon>Bacillota</taxon>
        <taxon>Clostridia</taxon>
        <taxon>Lachnospirales</taxon>
        <taxon>Anaerotignaceae</taxon>
        <taxon>Anaerotignum</taxon>
    </lineage>
</organism>
<dbReference type="EMBL" id="BHVZ01000004">
    <property type="protein sequence ID" value="GCB29911.1"/>
    <property type="molecule type" value="Genomic_DNA"/>
</dbReference>
<keyword evidence="3" id="KW-1185">Reference proteome</keyword>
<evidence type="ECO:0000259" key="1">
    <source>
        <dbReference type="PROSITE" id="PS51737"/>
    </source>
</evidence>
<dbReference type="PANTHER" id="PTHR30461">
    <property type="entry name" value="DNA-INVERTASE FROM LAMBDOID PROPHAGE"/>
    <property type="match status" value="1"/>
</dbReference>
<dbReference type="PROSITE" id="PS51737">
    <property type="entry name" value="RECOMBINASE_DNA_BIND"/>
    <property type="match status" value="1"/>
</dbReference>
<accession>A0A401LEB5</accession>
<dbReference type="GO" id="GO:0000150">
    <property type="term" value="F:DNA strand exchange activity"/>
    <property type="evidence" value="ECO:0007669"/>
    <property type="project" value="InterPro"/>
</dbReference>
<name>A0A401LEB5_9FIRM</name>
<dbReference type="InterPro" id="IPR050639">
    <property type="entry name" value="SSR_resolvase"/>
</dbReference>
<protein>
    <recommendedName>
        <fullName evidence="1">Recombinase domain-containing protein</fullName>
    </recommendedName>
</protein>
<evidence type="ECO:0000313" key="2">
    <source>
        <dbReference type="EMBL" id="GCB29911.1"/>
    </source>
</evidence>
<feature type="domain" description="Recombinase" evidence="1">
    <location>
        <begin position="5"/>
        <end position="131"/>
    </location>
</feature>
<dbReference type="AlphaFoldDB" id="A0A401LEB5"/>
<reference evidence="2 3" key="1">
    <citation type="submission" date="2018-10" db="EMBL/GenBank/DDBJ databases">
        <title>Draft Genome Sequence of Anaerotignum sp. KCTC 15736.</title>
        <authorList>
            <person name="Choi S.H."/>
            <person name="Kim J.S."/>
            <person name="Kang S.W."/>
            <person name="Lee J.S."/>
            <person name="Park S.H."/>
        </authorList>
    </citation>
    <scope>NUCLEOTIDE SEQUENCE [LARGE SCALE GENOMIC DNA]</scope>
    <source>
        <strain evidence="2 3">KCTC 15736</strain>
    </source>
</reference>
<dbReference type="PANTHER" id="PTHR30461:SF23">
    <property type="entry name" value="DNA RECOMBINASE-RELATED"/>
    <property type="match status" value="1"/>
</dbReference>